<dbReference type="OrthoDB" id="278300at2759"/>
<dbReference type="Gene3D" id="3.40.1280.30">
    <property type="match status" value="1"/>
</dbReference>
<reference evidence="11" key="1">
    <citation type="submission" date="2021-06" db="EMBL/GenBank/DDBJ databases">
        <authorList>
            <person name="Kallberg Y."/>
            <person name="Tangrot J."/>
            <person name="Rosling A."/>
        </authorList>
    </citation>
    <scope>NUCLEOTIDE SEQUENCE</scope>
    <source>
        <strain evidence="11">UK204</strain>
    </source>
</reference>
<dbReference type="InterPro" id="IPR038459">
    <property type="entry name" value="MT_TRM10-typ_sf"/>
</dbReference>
<dbReference type="GO" id="GO:0002939">
    <property type="term" value="P:tRNA N1-guanine methylation"/>
    <property type="evidence" value="ECO:0007669"/>
    <property type="project" value="TreeGrafter"/>
</dbReference>
<dbReference type="PANTHER" id="PTHR13563:SF13">
    <property type="entry name" value="TRNA METHYLTRANSFERASE 10 HOMOLOG A"/>
    <property type="match status" value="1"/>
</dbReference>
<evidence type="ECO:0000259" key="10">
    <source>
        <dbReference type="PROSITE" id="PS51675"/>
    </source>
</evidence>
<evidence type="ECO:0000313" key="12">
    <source>
        <dbReference type="Proteomes" id="UP000789570"/>
    </source>
</evidence>
<keyword evidence="12" id="KW-1185">Reference proteome</keyword>
<dbReference type="EMBL" id="CAJVPQ010002299">
    <property type="protein sequence ID" value="CAG8591430.1"/>
    <property type="molecule type" value="Genomic_DNA"/>
</dbReference>
<dbReference type="Proteomes" id="UP000789570">
    <property type="component" value="Unassembled WGS sequence"/>
</dbReference>
<feature type="non-terminal residue" evidence="11">
    <location>
        <position position="1"/>
    </location>
</feature>
<feature type="compositionally biased region" description="Basic and acidic residues" evidence="9">
    <location>
        <begin position="60"/>
        <end position="76"/>
    </location>
</feature>
<dbReference type="AlphaFoldDB" id="A0A9N9G9U1"/>
<dbReference type="PROSITE" id="PS51675">
    <property type="entry name" value="SAM_MT_TRM10"/>
    <property type="match status" value="1"/>
</dbReference>
<name>A0A9N9G9U1_9GLOM</name>
<evidence type="ECO:0000256" key="9">
    <source>
        <dbReference type="SAM" id="MobiDB-lite"/>
    </source>
</evidence>
<dbReference type="GO" id="GO:0005634">
    <property type="term" value="C:nucleus"/>
    <property type="evidence" value="ECO:0007669"/>
    <property type="project" value="TreeGrafter"/>
</dbReference>
<keyword evidence="5" id="KW-0949">S-adenosyl-L-methionine</keyword>
<evidence type="ECO:0000256" key="1">
    <source>
        <dbReference type="ARBA" id="ARBA00012797"/>
    </source>
</evidence>
<comment type="catalytic activity">
    <reaction evidence="8">
        <text>guanosine(9) in tRNA + S-adenosyl-L-methionine = N(1)-methylguanosine(9) in tRNA + S-adenosyl-L-homocysteine + H(+)</text>
        <dbReference type="Rhea" id="RHEA:43156"/>
        <dbReference type="Rhea" id="RHEA-COMP:10367"/>
        <dbReference type="Rhea" id="RHEA-COMP:10368"/>
        <dbReference type="ChEBI" id="CHEBI:15378"/>
        <dbReference type="ChEBI" id="CHEBI:57856"/>
        <dbReference type="ChEBI" id="CHEBI:59789"/>
        <dbReference type="ChEBI" id="CHEBI:73542"/>
        <dbReference type="ChEBI" id="CHEBI:74269"/>
        <dbReference type="EC" id="2.1.1.221"/>
    </reaction>
</comment>
<dbReference type="FunFam" id="3.40.1280.30:FF:000001">
    <property type="entry name" value="tRNA methyltransferase 10 homolog A"/>
    <property type="match status" value="1"/>
</dbReference>
<dbReference type="EC" id="2.1.1.221" evidence="1"/>
<feature type="region of interest" description="Disordered" evidence="9">
    <location>
        <begin position="59"/>
        <end position="104"/>
    </location>
</feature>
<comment type="caution">
    <text evidence="11">The sequence shown here is derived from an EMBL/GenBank/DDBJ whole genome shotgun (WGS) entry which is preliminary data.</text>
</comment>
<dbReference type="GO" id="GO:0000049">
    <property type="term" value="F:tRNA binding"/>
    <property type="evidence" value="ECO:0007669"/>
    <property type="project" value="TreeGrafter"/>
</dbReference>
<sequence>MESSNEEINNNFENTSKVIISEKNKDLSNGLINETIDEKHEEEPQQKLSKNALKKLLRQQKWEETREARKTALKEKDRRKKEEKRKAKKLGLSQPPPKKPKVEPIPSDIKVVIDLSFDELMTDVEISSLTSQLSRCYSANRSATRPVNLYFTSCGGRVQERFNTKLQNYVNWKNVIFESRPYLDCFNKEELIYLTADSNDCIQELDEQKIYIIGGLSICYNKSQEDNIASAQLPIGNYVQLSTRKVLAVNHVFEILIRWLEYKDWEKAFLEVIPQRPNSQYDNETL</sequence>
<evidence type="ECO:0000256" key="4">
    <source>
        <dbReference type="ARBA" id="ARBA00022679"/>
    </source>
</evidence>
<dbReference type="InterPro" id="IPR028564">
    <property type="entry name" value="MT_TRM10-typ"/>
</dbReference>
<dbReference type="InterPro" id="IPR007356">
    <property type="entry name" value="tRNA_m1G_MeTrfase_euk"/>
</dbReference>
<proteinExistence type="predicted"/>
<keyword evidence="4" id="KW-0808">Transferase</keyword>
<dbReference type="PANTHER" id="PTHR13563">
    <property type="entry name" value="TRNA (GUANINE-9-) METHYLTRANSFERASE"/>
    <property type="match status" value="1"/>
</dbReference>
<evidence type="ECO:0000256" key="2">
    <source>
        <dbReference type="ARBA" id="ARBA00020451"/>
    </source>
</evidence>
<accession>A0A9N9G9U1</accession>
<evidence type="ECO:0000313" key="11">
    <source>
        <dbReference type="EMBL" id="CAG8591430.1"/>
    </source>
</evidence>
<evidence type="ECO:0000256" key="7">
    <source>
        <dbReference type="ARBA" id="ARBA00032166"/>
    </source>
</evidence>
<gene>
    <name evidence="11" type="ORF">FCALED_LOCUS8111</name>
</gene>
<evidence type="ECO:0000256" key="6">
    <source>
        <dbReference type="ARBA" id="ARBA00031792"/>
    </source>
</evidence>
<dbReference type="GO" id="GO:0052905">
    <property type="term" value="F:tRNA (guanosine(9)-N1)-methyltransferase activity"/>
    <property type="evidence" value="ECO:0007669"/>
    <property type="project" value="UniProtKB-EC"/>
</dbReference>
<feature type="compositionally biased region" description="Basic residues" evidence="9">
    <location>
        <begin position="77"/>
        <end position="89"/>
    </location>
</feature>
<evidence type="ECO:0000256" key="5">
    <source>
        <dbReference type="ARBA" id="ARBA00022691"/>
    </source>
</evidence>
<feature type="domain" description="SAM-dependent MTase TRM10-type" evidence="10">
    <location>
        <begin position="97"/>
        <end position="280"/>
    </location>
</feature>
<evidence type="ECO:0000256" key="3">
    <source>
        <dbReference type="ARBA" id="ARBA00022603"/>
    </source>
</evidence>
<keyword evidence="3" id="KW-0489">Methyltransferase</keyword>
<protein>
    <recommendedName>
        <fullName evidence="2">tRNA (guanine(9)-N1)-methyltransferase</fullName>
        <ecNumber evidence="1">2.1.1.221</ecNumber>
    </recommendedName>
    <alternativeName>
        <fullName evidence="7">tRNA methyltransferase 10</fullName>
    </alternativeName>
    <alternativeName>
        <fullName evidence="6">tRNA(m1G9)-methyltransferase</fullName>
    </alternativeName>
</protein>
<organism evidence="11 12">
    <name type="scientific">Funneliformis caledonium</name>
    <dbReference type="NCBI Taxonomy" id="1117310"/>
    <lineage>
        <taxon>Eukaryota</taxon>
        <taxon>Fungi</taxon>
        <taxon>Fungi incertae sedis</taxon>
        <taxon>Mucoromycota</taxon>
        <taxon>Glomeromycotina</taxon>
        <taxon>Glomeromycetes</taxon>
        <taxon>Glomerales</taxon>
        <taxon>Glomeraceae</taxon>
        <taxon>Funneliformis</taxon>
    </lineage>
</organism>
<evidence type="ECO:0000256" key="8">
    <source>
        <dbReference type="ARBA" id="ARBA00048434"/>
    </source>
</evidence>